<keyword evidence="2" id="KW-1185">Reference proteome</keyword>
<name>A0A151RGF3_CAJCA</name>
<dbReference type="PANTHER" id="PTHR33064:SF37">
    <property type="entry name" value="RIBONUCLEASE H"/>
    <property type="match status" value="1"/>
</dbReference>
<dbReference type="Gramene" id="C.cajan_37587.t">
    <property type="protein sequence ID" value="C.cajan_37587.t"/>
    <property type="gene ID" value="C.cajan_37587"/>
</dbReference>
<gene>
    <name evidence="1" type="ORF">KK1_037100</name>
</gene>
<dbReference type="EMBL" id="KQ483768">
    <property type="protein sequence ID" value="KYP41515.1"/>
    <property type="molecule type" value="Genomic_DNA"/>
</dbReference>
<dbReference type="AlphaFoldDB" id="A0A151RGF3"/>
<dbReference type="InterPro" id="IPR043502">
    <property type="entry name" value="DNA/RNA_pol_sf"/>
</dbReference>
<dbReference type="Proteomes" id="UP000075243">
    <property type="component" value="Unassembled WGS sequence"/>
</dbReference>
<evidence type="ECO:0000313" key="1">
    <source>
        <dbReference type="EMBL" id="KYP41515.1"/>
    </source>
</evidence>
<proteinExistence type="predicted"/>
<evidence type="ECO:0000313" key="2">
    <source>
        <dbReference type="Proteomes" id="UP000075243"/>
    </source>
</evidence>
<sequence length="201" mass="22954">MDTSKIDSIRAWPQPTNLKQLRGFLGLSGYYRRFVKGYAQLATPLTDLLKKNAFSSYPVFHISLLKKFVGSPSKQYLPLPLTTTEFGPSVQPFSILDFRIIMRHSKSIPQVLIQWDSLGPSSATWEDVKEIRESFPHFNLEDKVAFDGGSILTCAENVEERDKEGQVVMQKSHVASHLQAKGLRKSVRQRRENALWKDFVQ</sequence>
<dbReference type="STRING" id="3821.A0A151RGF3"/>
<dbReference type="SUPFAM" id="SSF54160">
    <property type="entry name" value="Chromo domain-like"/>
    <property type="match status" value="1"/>
</dbReference>
<reference evidence="1" key="1">
    <citation type="journal article" date="2012" name="Nat. Biotechnol.">
        <title>Draft genome sequence of pigeonpea (Cajanus cajan), an orphan legume crop of resource-poor farmers.</title>
        <authorList>
            <person name="Varshney R.K."/>
            <person name="Chen W."/>
            <person name="Li Y."/>
            <person name="Bharti A.K."/>
            <person name="Saxena R.K."/>
            <person name="Schlueter J.A."/>
            <person name="Donoghue M.T."/>
            <person name="Azam S."/>
            <person name="Fan G."/>
            <person name="Whaley A.M."/>
            <person name="Farmer A.D."/>
            <person name="Sheridan J."/>
            <person name="Iwata A."/>
            <person name="Tuteja R."/>
            <person name="Penmetsa R.V."/>
            <person name="Wu W."/>
            <person name="Upadhyaya H.D."/>
            <person name="Yang S.P."/>
            <person name="Shah T."/>
            <person name="Saxena K.B."/>
            <person name="Michael T."/>
            <person name="McCombie W.R."/>
            <person name="Yang B."/>
            <person name="Zhang G."/>
            <person name="Yang H."/>
            <person name="Wang J."/>
            <person name="Spillane C."/>
            <person name="Cook D.R."/>
            <person name="May G.D."/>
            <person name="Xu X."/>
            <person name="Jackson S.A."/>
        </authorList>
    </citation>
    <scope>NUCLEOTIDE SEQUENCE [LARGE SCALE GENOMIC DNA]</scope>
</reference>
<dbReference type="InterPro" id="IPR016197">
    <property type="entry name" value="Chromo-like_dom_sf"/>
</dbReference>
<protein>
    <submittedName>
        <fullName evidence="1">Uncharacterized protein</fullName>
    </submittedName>
</protein>
<accession>A0A151RGF3</accession>
<dbReference type="InterPro" id="IPR043128">
    <property type="entry name" value="Rev_trsase/Diguanyl_cyclase"/>
</dbReference>
<dbReference type="SUPFAM" id="SSF56672">
    <property type="entry name" value="DNA/RNA polymerases"/>
    <property type="match status" value="1"/>
</dbReference>
<dbReference type="PANTHER" id="PTHR33064">
    <property type="entry name" value="POL PROTEIN"/>
    <property type="match status" value="1"/>
</dbReference>
<dbReference type="InterPro" id="IPR051320">
    <property type="entry name" value="Viral_Replic_Matur_Polypro"/>
</dbReference>
<organism evidence="1 2">
    <name type="scientific">Cajanus cajan</name>
    <name type="common">Pigeon pea</name>
    <name type="synonym">Cajanus indicus</name>
    <dbReference type="NCBI Taxonomy" id="3821"/>
    <lineage>
        <taxon>Eukaryota</taxon>
        <taxon>Viridiplantae</taxon>
        <taxon>Streptophyta</taxon>
        <taxon>Embryophyta</taxon>
        <taxon>Tracheophyta</taxon>
        <taxon>Spermatophyta</taxon>
        <taxon>Magnoliopsida</taxon>
        <taxon>eudicotyledons</taxon>
        <taxon>Gunneridae</taxon>
        <taxon>Pentapetalae</taxon>
        <taxon>rosids</taxon>
        <taxon>fabids</taxon>
        <taxon>Fabales</taxon>
        <taxon>Fabaceae</taxon>
        <taxon>Papilionoideae</taxon>
        <taxon>50 kb inversion clade</taxon>
        <taxon>NPAAA clade</taxon>
        <taxon>indigoferoid/millettioid clade</taxon>
        <taxon>Phaseoleae</taxon>
        <taxon>Cajanus</taxon>
    </lineage>
</organism>
<dbReference type="Gene3D" id="3.30.70.270">
    <property type="match status" value="1"/>
</dbReference>